<name>A0A4Q9PXU9_9APHY</name>
<accession>A0A4Q9PXU9</accession>
<dbReference type="AlphaFoldDB" id="A0A4Q9PXU9"/>
<dbReference type="EMBL" id="ML145114">
    <property type="protein sequence ID" value="TBU59429.1"/>
    <property type="molecule type" value="Genomic_DNA"/>
</dbReference>
<proteinExistence type="predicted"/>
<reference evidence="1 2" key="1">
    <citation type="submission" date="2019-01" db="EMBL/GenBank/DDBJ databases">
        <title>Draft genome sequences of three monokaryotic isolates of the white-rot basidiomycete fungus Dichomitus squalens.</title>
        <authorList>
            <consortium name="DOE Joint Genome Institute"/>
            <person name="Lopez S.C."/>
            <person name="Andreopoulos B."/>
            <person name="Pangilinan J."/>
            <person name="Lipzen A."/>
            <person name="Riley R."/>
            <person name="Ahrendt S."/>
            <person name="Ng V."/>
            <person name="Barry K."/>
            <person name="Daum C."/>
            <person name="Grigoriev I.V."/>
            <person name="Hilden K.S."/>
            <person name="Makela M.R."/>
            <person name="de Vries R.P."/>
        </authorList>
    </citation>
    <scope>NUCLEOTIDE SEQUENCE [LARGE SCALE GENOMIC DNA]</scope>
    <source>
        <strain evidence="1 2">CBS 464.89</strain>
    </source>
</reference>
<dbReference type="Proteomes" id="UP000292082">
    <property type="component" value="Unassembled WGS sequence"/>
</dbReference>
<protein>
    <submittedName>
        <fullName evidence="1">Uncharacterized protein</fullName>
    </submittedName>
</protein>
<gene>
    <name evidence="1" type="ORF">BD310DRAFT_925100</name>
</gene>
<sequence length="149" mass="16624">MQLKHDIRGNTYRYTHQHCPPSERDSMLECHTYDERAWQAWVLARREFDRGPSFGRFGSNAQRGLGGRLGNLLSPSALECPILASHIVTRTTRLAINLKPLPRRPTLLSSACSMHSSSAFRAALVCLLLAFVGGEPEHTPSVARLGSQW</sequence>
<evidence type="ECO:0000313" key="2">
    <source>
        <dbReference type="Proteomes" id="UP000292082"/>
    </source>
</evidence>
<evidence type="ECO:0000313" key="1">
    <source>
        <dbReference type="EMBL" id="TBU59429.1"/>
    </source>
</evidence>
<organism evidence="1 2">
    <name type="scientific">Dichomitus squalens</name>
    <dbReference type="NCBI Taxonomy" id="114155"/>
    <lineage>
        <taxon>Eukaryota</taxon>
        <taxon>Fungi</taxon>
        <taxon>Dikarya</taxon>
        <taxon>Basidiomycota</taxon>
        <taxon>Agaricomycotina</taxon>
        <taxon>Agaricomycetes</taxon>
        <taxon>Polyporales</taxon>
        <taxon>Polyporaceae</taxon>
        <taxon>Dichomitus</taxon>
    </lineage>
</organism>
<keyword evidence="2" id="KW-1185">Reference proteome</keyword>